<accession>A0A845AI24</accession>
<sequence>MLEEDDLNDALTVLGSERNAVLPDGFMDGVWLLAGRLEEAKQRRNRSVFFLAMAMIGLGAGFGVTQAPAKAQTAGYQLVEGTDLSPAALLHVQP</sequence>
<reference evidence="2 3" key="1">
    <citation type="submission" date="2019-12" db="EMBL/GenBank/DDBJ databases">
        <title>Genomic-based taxomic classification of the family Erythrobacteraceae.</title>
        <authorList>
            <person name="Xu L."/>
        </authorList>
    </citation>
    <scope>NUCLEOTIDE SEQUENCE [LARGE SCALE GENOMIC DNA]</scope>
    <source>
        <strain evidence="2 3">KEMB 9005-328</strain>
    </source>
</reference>
<proteinExistence type="predicted"/>
<evidence type="ECO:0000313" key="3">
    <source>
        <dbReference type="Proteomes" id="UP000439780"/>
    </source>
</evidence>
<comment type="caution">
    <text evidence="2">The sequence shown here is derived from an EMBL/GenBank/DDBJ whole genome shotgun (WGS) entry which is preliminary data.</text>
</comment>
<dbReference type="OrthoDB" id="7509627at2"/>
<protein>
    <recommendedName>
        <fullName evidence="4">Anti-sigma factor</fullName>
    </recommendedName>
</protein>
<feature type="transmembrane region" description="Helical" evidence="1">
    <location>
        <begin position="48"/>
        <end position="69"/>
    </location>
</feature>
<keyword evidence="1" id="KW-0472">Membrane</keyword>
<dbReference type="RefSeq" id="WP_160752780.1">
    <property type="nucleotide sequence ID" value="NZ_WTYA01000004.1"/>
</dbReference>
<dbReference type="Proteomes" id="UP000439780">
    <property type="component" value="Unassembled WGS sequence"/>
</dbReference>
<keyword evidence="1" id="KW-1133">Transmembrane helix</keyword>
<dbReference type="EMBL" id="WTYA01000004">
    <property type="protein sequence ID" value="MXP28475.1"/>
    <property type="molecule type" value="Genomic_DNA"/>
</dbReference>
<gene>
    <name evidence="2" type="ORF">GRI58_06520</name>
</gene>
<evidence type="ECO:0008006" key="4">
    <source>
        <dbReference type="Google" id="ProtNLM"/>
    </source>
</evidence>
<organism evidence="2 3">
    <name type="scientific">Qipengyuania algicida</name>
    <dbReference type="NCBI Taxonomy" id="1836209"/>
    <lineage>
        <taxon>Bacteria</taxon>
        <taxon>Pseudomonadati</taxon>
        <taxon>Pseudomonadota</taxon>
        <taxon>Alphaproteobacteria</taxon>
        <taxon>Sphingomonadales</taxon>
        <taxon>Erythrobacteraceae</taxon>
        <taxon>Qipengyuania</taxon>
    </lineage>
</organism>
<dbReference type="AlphaFoldDB" id="A0A845AI24"/>
<keyword evidence="1" id="KW-0812">Transmembrane</keyword>
<evidence type="ECO:0000313" key="2">
    <source>
        <dbReference type="EMBL" id="MXP28475.1"/>
    </source>
</evidence>
<keyword evidence="3" id="KW-1185">Reference proteome</keyword>
<evidence type="ECO:0000256" key="1">
    <source>
        <dbReference type="SAM" id="Phobius"/>
    </source>
</evidence>
<name>A0A845AI24_9SPHN</name>